<evidence type="ECO:0000313" key="2">
    <source>
        <dbReference type="Proteomes" id="UP000315471"/>
    </source>
</evidence>
<dbReference type="AlphaFoldDB" id="A0A5C6E919"/>
<dbReference type="Proteomes" id="UP000315471">
    <property type="component" value="Unassembled WGS sequence"/>
</dbReference>
<proteinExistence type="predicted"/>
<accession>A0A5C6E919</accession>
<gene>
    <name evidence="1" type="ORF">Q31b_15000</name>
</gene>
<protein>
    <submittedName>
        <fullName evidence="1">Uncharacterized protein</fullName>
    </submittedName>
</protein>
<sequence>MSIPTKVYAMRKRSSSASGSPGIVEGGYRNLVSSVEEKARREVEARYADQWNAAGMAGRWKLKRKRNAELAELVANNMPDVSPDALF</sequence>
<comment type="caution">
    <text evidence="1">The sequence shown here is derived from an EMBL/GenBank/DDBJ whole genome shotgun (WGS) entry which is preliminary data.</text>
</comment>
<keyword evidence="2" id="KW-1185">Reference proteome</keyword>
<name>A0A5C6E919_9BACT</name>
<organism evidence="1 2">
    <name type="scientific">Novipirellula aureliae</name>
    <dbReference type="NCBI Taxonomy" id="2527966"/>
    <lineage>
        <taxon>Bacteria</taxon>
        <taxon>Pseudomonadati</taxon>
        <taxon>Planctomycetota</taxon>
        <taxon>Planctomycetia</taxon>
        <taxon>Pirellulales</taxon>
        <taxon>Pirellulaceae</taxon>
        <taxon>Novipirellula</taxon>
    </lineage>
</organism>
<evidence type="ECO:0000313" key="1">
    <source>
        <dbReference type="EMBL" id="TWU43966.1"/>
    </source>
</evidence>
<dbReference type="EMBL" id="SJPY01000002">
    <property type="protein sequence ID" value="TWU43966.1"/>
    <property type="molecule type" value="Genomic_DNA"/>
</dbReference>
<reference evidence="1 2" key="1">
    <citation type="submission" date="2019-02" db="EMBL/GenBank/DDBJ databases">
        <title>Deep-cultivation of Planctomycetes and their phenomic and genomic characterization uncovers novel biology.</title>
        <authorList>
            <person name="Wiegand S."/>
            <person name="Jogler M."/>
            <person name="Boedeker C."/>
            <person name="Pinto D."/>
            <person name="Vollmers J."/>
            <person name="Rivas-Marin E."/>
            <person name="Kohn T."/>
            <person name="Peeters S.H."/>
            <person name="Heuer A."/>
            <person name="Rast P."/>
            <person name="Oberbeckmann S."/>
            <person name="Bunk B."/>
            <person name="Jeske O."/>
            <person name="Meyerdierks A."/>
            <person name="Storesund J.E."/>
            <person name="Kallscheuer N."/>
            <person name="Luecker S."/>
            <person name="Lage O.M."/>
            <person name="Pohl T."/>
            <person name="Merkel B.J."/>
            <person name="Hornburger P."/>
            <person name="Mueller R.-W."/>
            <person name="Bruemmer F."/>
            <person name="Labrenz M."/>
            <person name="Spormann A.M."/>
            <person name="Op Den Camp H."/>
            <person name="Overmann J."/>
            <person name="Amann R."/>
            <person name="Jetten M.S.M."/>
            <person name="Mascher T."/>
            <person name="Medema M.H."/>
            <person name="Devos D.P."/>
            <person name="Kaster A.-K."/>
            <person name="Ovreas L."/>
            <person name="Rohde M."/>
            <person name="Galperin M.Y."/>
            <person name="Jogler C."/>
        </authorList>
    </citation>
    <scope>NUCLEOTIDE SEQUENCE [LARGE SCALE GENOMIC DNA]</scope>
    <source>
        <strain evidence="1 2">Q31b</strain>
    </source>
</reference>